<evidence type="ECO:0000313" key="3">
    <source>
        <dbReference type="Proteomes" id="UP000266234"/>
    </source>
</evidence>
<reference evidence="2 3" key="1">
    <citation type="journal article" date="2018" name="PLoS Pathog.">
        <title>Evolution of structural diversity of trichothecenes, a family of toxins produced by plant pathogenic and entomopathogenic fungi.</title>
        <authorList>
            <person name="Proctor R.H."/>
            <person name="McCormick S.P."/>
            <person name="Kim H.S."/>
            <person name="Cardoza R.E."/>
            <person name="Stanley A.M."/>
            <person name="Lindo L."/>
            <person name="Kelly A."/>
            <person name="Brown D.W."/>
            <person name="Lee T."/>
            <person name="Vaughan M.M."/>
            <person name="Alexander N.J."/>
            <person name="Busman M."/>
            <person name="Gutierrez S."/>
        </authorList>
    </citation>
    <scope>NUCLEOTIDE SEQUENCE [LARGE SCALE GENOMIC DNA]</scope>
    <source>
        <strain evidence="2 3">NRRL 20695</strain>
    </source>
</reference>
<proteinExistence type="predicted"/>
<feature type="region of interest" description="Disordered" evidence="1">
    <location>
        <begin position="1"/>
        <end position="31"/>
    </location>
</feature>
<gene>
    <name evidence="2" type="ORF">FLONG3_10653</name>
</gene>
<feature type="compositionally biased region" description="Acidic residues" evidence="1">
    <location>
        <begin position="409"/>
        <end position="440"/>
    </location>
</feature>
<evidence type="ECO:0000313" key="2">
    <source>
        <dbReference type="EMBL" id="RGP61048.1"/>
    </source>
</evidence>
<dbReference type="AlphaFoldDB" id="A0A395RLP6"/>
<feature type="compositionally biased region" description="Polar residues" evidence="1">
    <location>
        <begin position="1"/>
        <end position="21"/>
    </location>
</feature>
<feature type="region of interest" description="Disordered" evidence="1">
    <location>
        <begin position="389"/>
        <end position="457"/>
    </location>
</feature>
<accession>A0A395RLP6</accession>
<evidence type="ECO:0000256" key="1">
    <source>
        <dbReference type="SAM" id="MobiDB-lite"/>
    </source>
</evidence>
<dbReference type="STRING" id="694270.A0A395RLP6"/>
<organism evidence="2 3">
    <name type="scientific">Fusarium longipes</name>
    <dbReference type="NCBI Taxonomy" id="694270"/>
    <lineage>
        <taxon>Eukaryota</taxon>
        <taxon>Fungi</taxon>
        <taxon>Dikarya</taxon>
        <taxon>Ascomycota</taxon>
        <taxon>Pezizomycotina</taxon>
        <taxon>Sordariomycetes</taxon>
        <taxon>Hypocreomycetidae</taxon>
        <taxon>Hypocreales</taxon>
        <taxon>Nectriaceae</taxon>
        <taxon>Fusarium</taxon>
    </lineage>
</organism>
<dbReference type="OrthoDB" id="5065247at2759"/>
<name>A0A395RLP6_9HYPO</name>
<dbReference type="EMBL" id="PXOG01000322">
    <property type="protein sequence ID" value="RGP61048.1"/>
    <property type="molecule type" value="Genomic_DNA"/>
</dbReference>
<sequence>MNCPGGSSTGRLHQGFSSPGNPTQPCPNPEQQRKLASLDLYYNQWPEPAIIYVRCGFALKPGTDRVSRHLGEKHNVPKQLRYGLNQLVQSLGLPDPAGLRPRPDWSEPHPYLAQHAGYCCVHCNTRSTSFEVTLRHMSKVHASSMRPKHHHRQLEHVQSDLLFQSWINDIQHSWIVHSVRYQGGSSAGASNPGRLPLRSADESARAFTEKIAEEEHGHLRGQIRAARRIAPQAPTQPALLTNWMRRTGWEALFSNGYGDALVALTGCRIIGATGPGHCGYNPMIRKLFDRCADTVRHTDVSVRRWLRGSLPDRSYRLPFELVTTARTEKLYRGEMKRFLCFWLRLSRLSRGNVAAITGRVISKRQALSLEEIWSDDIWGSKVAGDTPPDLLGGGYYNDQLREYPSDGGINEEEAEEDEVDDEEEENEEEEGQEEEGEEGEEDKKRADEVSPSTPTYDPAADLILRFFSYAAMEEFEDSKSSSSLLVYFSAVRGLSTPDGDELLRPHRFTPVLARLIYCVRRLSV</sequence>
<keyword evidence="3" id="KW-1185">Reference proteome</keyword>
<comment type="caution">
    <text evidence="2">The sequence shown here is derived from an EMBL/GenBank/DDBJ whole genome shotgun (WGS) entry which is preliminary data.</text>
</comment>
<protein>
    <submittedName>
        <fullName evidence="2">Uncharacterized protein</fullName>
    </submittedName>
</protein>
<dbReference type="Proteomes" id="UP000266234">
    <property type="component" value="Unassembled WGS sequence"/>
</dbReference>